<evidence type="ECO:0000256" key="3">
    <source>
        <dbReference type="ARBA" id="ARBA00023212"/>
    </source>
</evidence>
<proteinExistence type="inferred from homology"/>
<evidence type="ECO:0000313" key="9">
    <source>
        <dbReference type="Proteomes" id="UP001152797"/>
    </source>
</evidence>
<evidence type="ECO:0000256" key="6">
    <source>
        <dbReference type="SAM" id="MobiDB-lite"/>
    </source>
</evidence>
<dbReference type="OrthoDB" id="445315at2759"/>
<feature type="compositionally biased region" description="Basic and acidic residues" evidence="6">
    <location>
        <begin position="755"/>
        <end position="772"/>
    </location>
</feature>
<dbReference type="AlphaFoldDB" id="A0A9P1GNE0"/>
<feature type="coiled-coil region" evidence="5">
    <location>
        <begin position="104"/>
        <end position="138"/>
    </location>
</feature>
<comment type="subcellular location">
    <subcellularLocation>
        <location evidence="1">Cytoplasm</location>
        <location evidence="1">Cytoskeleton</location>
        <location evidence="1">Microtubule organizing center</location>
        <location evidence="1">Centrosome</location>
        <location evidence="1">Centriole</location>
    </subcellularLocation>
</comment>
<evidence type="ECO:0000313" key="7">
    <source>
        <dbReference type="EMBL" id="CAI4018005.1"/>
    </source>
</evidence>
<reference evidence="7" key="1">
    <citation type="submission" date="2022-10" db="EMBL/GenBank/DDBJ databases">
        <authorList>
            <person name="Chen Y."/>
            <person name="Dougan E. K."/>
            <person name="Chan C."/>
            <person name="Rhodes N."/>
            <person name="Thang M."/>
        </authorList>
    </citation>
    <scope>NUCLEOTIDE SEQUENCE</scope>
</reference>
<keyword evidence="2" id="KW-0963">Cytoplasm</keyword>
<feature type="coiled-coil region" evidence="5">
    <location>
        <begin position="373"/>
        <end position="407"/>
    </location>
</feature>
<feature type="region of interest" description="Disordered" evidence="6">
    <location>
        <begin position="796"/>
        <end position="819"/>
    </location>
</feature>
<evidence type="ECO:0000256" key="1">
    <source>
        <dbReference type="ARBA" id="ARBA00004114"/>
    </source>
</evidence>
<dbReference type="EMBL" id="CAMXCT010006669">
    <property type="protein sequence ID" value="CAI4018005.1"/>
    <property type="molecule type" value="Genomic_DNA"/>
</dbReference>
<dbReference type="InterPro" id="IPR051877">
    <property type="entry name" value="Centriole_BasalBody_StrucProt"/>
</dbReference>
<dbReference type="EMBL" id="CAMXCT030006669">
    <property type="protein sequence ID" value="CAL4805317.1"/>
    <property type="molecule type" value="Genomic_DNA"/>
</dbReference>
<comment type="caution">
    <text evidence="7">The sequence shown here is derived from an EMBL/GenBank/DDBJ whole genome shotgun (WGS) entry which is preliminary data.</text>
</comment>
<comment type="similarity">
    <text evidence="4">Belongs to the CEP135/TSGA10 family.</text>
</comment>
<dbReference type="EMBL" id="CAMXCT020006669">
    <property type="protein sequence ID" value="CAL1171380.1"/>
    <property type="molecule type" value="Genomic_DNA"/>
</dbReference>
<dbReference type="PANTHER" id="PTHR20544:SF0">
    <property type="entry name" value="NUCLEOPROTEIN TPR_MLP1 DOMAIN-CONTAINING PROTEIN"/>
    <property type="match status" value="1"/>
</dbReference>
<dbReference type="Proteomes" id="UP001152797">
    <property type="component" value="Unassembled WGS sequence"/>
</dbReference>
<evidence type="ECO:0000256" key="5">
    <source>
        <dbReference type="SAM" id="Coils"/>
    </source>
</evidence>
<feature type="region of interest" description="Disordered" evidence="6">
    <location>
        <begin position="752"/>
        <end position="772"/>
    </location>
</feature>
<gene>
    <name evidence="7" type="ORF">C1SCF055_LOCUS42607</name>
</gene>
<keyword evidence="3" id="KW-0206">Cytoskeleton</keyword>
<evidence type="ECO:0000256" key="4">
    <source>
        <dbReference type="ARBA" id="ARBA00038123"/>
    </source>
</evidence>
<keyword evidence="9" id="KW-1185">Reference proteome</keyword>
<feature type="region of interest" description="Disordered" evidence="6">
    <location>
        <begin position="256"/>
        <end position="278"/>
    </location>
</feature>
<feature type="compositionally biased region" description="Basic and acidic residues" evidence="6">
    <location>
        <begin position="796"/>
        <end position="805"/>
    </location>
</feature>
<organism evidence="7">
    <name type="scientific">Cladocopium goreaui</name>
    <dbReference type="NCBI Taxonomy" id="2562237"/>
    <lineage>
        <taxon>Eukaryota</taxon>
        <taxon>Sar</taxon>
        <taxon>Alveolata</taxon>
        <taxon>Dinophyceae</taxon>
        <taxon>Suessiales</taxon>
        <taxon>Symbiodiniaceae</taxon>
        <taxon>Cladocopium</taxon>
    </lineage>
</organism>
<name>A0A9P1GNE0_9DINO</name>
<accession>A0A9P1GNE0</accession>
<protein>
    <submittedName>
        <fullName evidence="7">Uncharacterized protein</fullName>
    </submittedName>
</protein>
<dbReference type="PANTHER" id="PTHR20544">
    <property type="entry name" value="CENTROSOMAL PROTEIN CEP135"/>
    <property type="match status" value="1"/>
</dbReference>
<dbReference type="GO" id="GO:0005814">
    <property type="term" value="C:centriole"/>
    <property type="evidence" value="ECO:0007669"/>
    <property type="project" value="UniProtKB-SubCell"/>
</dbReference>
<keyword evidence="5" id="KW-0175">Coiled coil</keyword>
<sequence>MSETHYAAVRAKLNKHCYHQHLGSESVLLAETMINDLIASASSLSNLQEKDNDKRTELQLLICELDGLRIENPRLKAENNALHLQILEAVEASETWEASICQEVQSLEDEIDSTKLSLQQETRRAAQKELELQQLQVEAAVILNVDRNATRPCDSLPERSAFQLDAEPLMAKDESLTESLYHCRRNLLHLESNVAETAKRAADLENKAEMLCQELFEGSTPSQPLRLRAMQAQLEVEATQQRKGLEELEMQCEELEERRRSSDQKRRHLQEKSQELHSEEAALLADEAKEAVKTMELLEESQAAASTHQRHLKEVQERHMALQVSCQKLRGSTQIMASRLSQFSRDEALTAAEQSKKVKELLDRLVSVQSGAVAPSTLQLQQLEDQVQRAQEESIRLSSSKAALEEEVQAATLEAKMQARYLETQRASMEGDIQSGAEVQSRWSSAGAQLQWLNASLSGITDEHLLLKSQLQEQQISLHEESLQRVQTHVEVQRLQTMVTSLDRTREEWMADLSRSVASLRQAHGSLTATLQQEESVQRTSDQLRHQLLASERSLHMAAQQRHELAAEVDDWTFELQEHSRKRDEARSTAALLMDELRQASVHASDDSQRQLADSDGLDRVQGEVYDFQDRLARVDTEIASLNSKAKRSELVTERRLERDNSLSICSAELAASEIASEAITSKCWQLQEDIQEKTAHASSVEFASRKLEEKLARCQHELDEVKASAQNAAAGWGDEQRAAARELELLKKAATSLDSERDEKQRTADERAQEVEDLKSAIQDHKRSLLEAQQALDDLRSTADRQQTHLEQQQGLKRDRSEHLEALRQRSERLKMELTERNNEVTCVLDDLQHMVKENQELHEEVRQLEMSVTARMADTRKQLQQQEMSAQELHALDLERADVARLHEQICLENREKEVTITRLNNDKDLARRVAGELAAELRRVQGLQDTWHDRAEQYQLDILVMQEQISDINQRVSSCEESQQKALEEDAKLKGDVAAAFNAAQGADRSEAVEAHAVASLRLRRHQIQSALQQTKVEIASQKRSAEQNWSQVSRLQELLDLGQVKLNRCTAELQALQKFQSASSTSPLAIGGEGSQSLTSKLKDLVEQRYAKVGELDAEQQRLKAEVLRLRAAQGT</sequence>
<evidence type="ECO:0000256" key="2">
    <source>
        <dbReference type="ARBA" id="ARBA00022490"/>
    </source>
</evidence>
<reference evidence="8" key="2">
    <citation type="submission" date="2024-04" db="EMBL/GenBank/DDBJ databases">
        <authorList>
            <person name="Chen Y."/>
            <person name="Shah S."/>
            <person name="Dougan E. K."/>
            <person name="Thang M."/>
            <person name="Chan C."/>
        </authorList>
    </citation>
    <scope>NUCLEOTIDE SEQUENCE [LARGE SCALE GENOMIC DNA]</scope>
</reference>
<evidence type="ECO:0000313" key="8">
    <source>
        <dbReference type="EMBL" id="CAL1171380.1"/>
    </source>
</evidence>